<dbReference type="AlphaFoldDB" id="A0A1Z4LMA3"/>
<keyword evidence="2" id="KW-1185">Reference proteome</keyword>
<dbReference type="EMBL" id="AP018227">
    <property type="protein sequence ID" value="BAY82362.1"/>
    <property type="molecule type" value="Genomic_DNA"/>
</dbReference>
<name>A0A1Z4LMA3_9CYAN</name>
<proteinExistence type="predicted"/>
<sequence length="63" mass="7113">MLTPFPVEYFLSKTAENAESAEEEEERKSLTIPIPNDQFPNLYSHSNCSFPSHQNGIISNVGR</sequence>
<protein>
    <submittedName>
        <fullName evidence="1">Uncharacterized protein</fullName>
    </submittedName>
</protein>
<organism evidence="1 2">
    <name type="scientific">Calothrix parasitica NIES-267</name>
    <dbReference type="NCBI Taxonomy" id="1973488"/>
    <lineage>
        <taxon>Bacteria</taxon>
        <taxon>Bacillati</taxon>
        <taxon>Cyanobacteriota</taxon>
        <taxon>Cyanophyceae</taxon>
        <taxon>Nostocales</taxon>
        <taxon>Calotrichaceae</taxon>
        <taxon>Calothrix</taxon>
    </lineage>
</organism>
<reference evidence="1 2" key="1">
    <citation type="submission" date="2017-06" db="EMBL/GenBank/DDBJ databases">
        <title>Genome sequencing of cyanobaciteial culture collection at National Institute for Environmental Studies (NIES).</title>
        <authorList>
            <person name="Hirose Y."/>
            <person name="Shimura Y."/>
            <person name="Fujisawa T."/>
            <person name="Nakamura Y."/>
            <person name="Kawachi M."/>
        </authorList>
    </citation>
    <scope>NUCLEOTIDE SEQUENCE [LARGE SCALE GENOMIC DNA]</scope>
    <source>
        <strain evidence="1 2">NIES-267</strain>
    </source>
</reference>
<accession>A0A1Z4LMA3</accession>
<gene>
    <name evidence="1" type="ORF">NIES267_18410</name>
</gene>
<evidence type="ECO:0000313" key="2">
    <source>
        <dbReference type="Proteomes" id="UP000218418"/>
    </source>
</evidence>
<dbReference type="Proteomes" id="UP000218418">
    <property type="component" value="Chromosome"/>
</dbReference>
<evidence type="ECO:0000313" key="1">
    <source>
        <dbReference type="EMBL" id="BAY82362.1"/>
    </source>
</evidence>